<reference evidence="3" key="1">
    <citation type="journal article" date="2019" name="Int. J. Syst. Evol. Microbiol.">
        <title>The Global Catalogue of Microorganisms (GCM) 10K type strain sequencing project: providing services to taxonomists for standard genome sequencing and annotation.</title>
        <authorList>
            <consortium name="The Broad Institute Genomics Platform"/>
            <consortium name="The Broad Institute Genome Sequencing Center for Infectious Disease"/>
            <person name="Wu L."/>
            <person name="Ma J."/>
        </authorList>
    </citation>
    <scope>NUCLEOTIDE SEQUENCE [LARGE SCALE GENOMIC DNA]</scope>
    <source>
        <strain evidence="3">JCM 6305</strain>
    </source>
</reference>
<dbReference type="InterPro" id="IPR036038">
    <property type="entry name" value="Aminotransferase-like"/>
</dbReference>
<name>A0ABP5XYU6_9ACTN</name>
<proteinExistence type="inferred from homology"/>
<keyword evidence="2" id="KW-0032">Aminotransferase</keyword>
<organism evidence="2 3">
    <name type="scientific">Streptomyces macrosporus</name>
    <dbReference type="NCBI Taxonomy" id="44032"/>
    <lineage>
        <taxon>Bacteria</taxon>
        <taxon>Bacillati</taxon>
        <taxon>Actinomycetota</taxon>
        <taxon>Actinomycetes</taxon>
        <taxon>Kitasatosporales</taxon>
        <taxon>Streptomycetaceae</taxon>
        <taxon>Streptomyces</taxon>
    </lineage>
</organism>
<dbReference type="Gene3D" id="3.30.470.10">
    <property type="match status" value="1"/>
</dbReference>
<comment type="caution">
    <text evidence="2">The sequence shown here is derived from an EMBL/GenBank/DDBJ whole genome shotgun (WGS) entry which is preliminary data.</text>
</comment>
<evidence type="ECO:0000313" key="3">
    <source>
        <dbReference type="Proteomes" id="UP001501638"/>
    </source>
</evidence>
<dbReference type="GO" id="GO:0008483">
    <property type="term" value="F:transaminase activity"/>
    <property type="evidence" value="ECO:0007669"/>
    <property type="project" value="UniProtKB-KW"/>
</dbReference>
<dbReference type="PANTHER" id="PTHR42743:SF2">
    <property type="entry name" value="AMINODEOXYCHORISMATE LYASE"/>
    <property type="match status" value="1"/>
</dbReference>
<dbReference type="Proteomes" id="UP001501638">
    <property type="component" value="Unassembled WGS sequence"/>
</dbReference>
<evidence type="ECO:0000256" key="1">
    <source>
        <dbReference type="ARBA" id="ARBA00009320"/>
    </source>
</evidence>
<comment type="similarity">
    <text evidence="1">Belongs to the class-IV pyridoxal-phosphate-dependent aminotransferase family.</text>
</comment>
<dbReference type="Pfam" id="PF01063">
    <property type="entry name" value="Aminotran_4"/>
    <property type="match status" value="1"/>
</dbReference>
<dbReference type="InterPro" id="IPR043132">
    <property type="entry name" value="BCAT-like_C"/>
</dbReference>
<gene>
    <name evidence="2" type="ORF">GCM10010405_61180</name>
</gene>
<dbReference type="InterPro" id="IPR050571">
    <property type="entry name" value="Class-IV_PLP-Dep_Aminotrnsfr"/>
</dbReference>
<dbReference type="PANTHER" id="PTHR42743">
    <property type="entry name" value="AMINO-ACID AMINOTRANSFERASE"/>
    <property type="match status" value="1"/>
</dbReference>
<evidence type="ECO:0000313" key="2">
    <source>
        <dbReference type="EMBL" id="GAA2468264.1"/>
    </source>
</evidence>
<dbReference type="InterPro" id="IPR001544">
    <property type="entry name" value="Aminotrans_IV"/>
</dbReference>
<dbReference type="NCBIfam" id="NF006734">
    <property type="entry name" value="PRK09266.1"/>
    <property type="match status" value="1"/>
</dbReference>
<dbReference type="RefSeq" id="WP_344329360.1">
    <property type="nucleotide sequence ID" value="NZ_BAAASZ010000052.1"/>
</dbReference>
<keyword evidence="3" id="KW-1185">Reference proteome</keyword>
<dbReference type="EMBL" id="BAAASZ010000052">
    <property type="protein sequence ID" value="GAA2468264.1"/>
    <property type="molecule type" value="Genomic_DNA"/>
</dbReference>
<dbReference type="SUPFAM" id="SSF56752">
    <property type="entry name" value="D-aminoacid aminotransferase-like PLP-dependent enzymes"/>
    <property type="match status" value="1"/>
</dbReference>
<dbReference type="InterPro" id="IPR043131">
    <property type="entry name" value="BCAT-like_N"/>
</dbReference>
<protein>
    <submittedName>
        <fullName evidence="2">Aminotransferase class IV family protein</fullName>
    </submittedName>
</protein>
<keyword evidence="2" id="KW-0808">Transferase</keyword>
<sequence length="259" mass="28160">MAEHSGEPVGLNDALQALALTNYGHFTSMRVEQGRVRGLSLHLDRLVRDCRAVFDTRLDPDRVREHIRRTAPLDGTSVVRVTVFDPALGPGHIDRDAHPHVLVTTSPAGAAPATPLRVRSVAYTRDMPEVKNVGLFGSLRHRREARRAGFDDVLFVDGRGRVCEGGTWNIGFVKGDRVVWPEADCLVGVTMRLLQRLHEDSVTAPVTLADAAGFDAAFATNAVVGVRPVGALDDLSFPATHPLIDGLRDRYTALPGEPI</sequence>
<accession>A0ABP5XYU6</accession>
<dbReference type="Gene3D" id="3.20.10.10">
    <property type="entry name" value="D-amino Acid Aminotransferase, subunit A, domain 2"/>
    <property type="match status" value="1"/>
</dbReference>